<dbReference type="eggNOG" id="KOG2389">
    <property type="taxonomic scope" value="Eukaryota"/>
</dbReference>
<evidence type="ECO:0000256" key="6">
    <source>
        <dbReference type="ARBA" id="ARBA00023242"/>
    </source>
</evidence>
<dbReference type="Pfam" id="PF10406">
    <property type="entry name" value="TAF8_C"/>
    <property type="match status" value="1"/>
</dbReference>
<evidence type="ECO:0000256" key="1">
    <source>
        <dbReference type="ARBA" id="ARBA00004123"/>
    </source>
</evidence>
<feature type="compositionally biased region" description="Basic and acidic residues" evidence="7">
    <location>
        <begin position="266"/>
        <end position="284"/>
    </location>
</feature>
<reference evidence="9 11" key="1">
    <citation type="journal article" date="2012" name="Nature">
        <title>Algal genomes reveal evolutionary mosaicism and the fate of nucleomorphs.</title>
        <authorList>
            <consortium name="DOE Joint Genome Institute"/>
            <person name="Curtis B.A."/>
            <person name="Tanifuji G."/>
            <person name="Burki F."/>
            <person name="Gruber A."/>
            <person name="Irimia M."/>
            <person name="Maruyama S."/>
            <person name="Arias M.C."/>
            <person name="Ball S.G."/>
            <person name="Gile G.H."/>
            <person name="Hirakawa Y."/>
            <person name="Hopkins J.F."/>
            <person name="Kuo A."/>
            <person name="Rensing S.A."/>
            <person name="Schmutz J."/>
            <person name="Symeonidi A."/>
            <person name="Elias M."/>
            <person name="Eveleigh R.J."/>
            <person name="Herman E.K."/>
            <person name="Klute M.J."/>
            <person name="Nakayama T."/>
            <person name="Obornik M."/>
            <person name="Reyes-Prieto A."/>
            <person name="Armbrust E.V."/>
            <person name="Aves S.J."/>
            <person name="Beiko R.G."/>
            <person name="Coutinho P."/>
            <person name="Dacks J.B."/>
            <person name="Durnford D.G."/>
            <person name="Fast N.M."/>
            <person name="Green B.R."/>
            <person name="Grisdale C.J."/>
            <person name="Hempel F."/>
            <person name="Henrissat B."/>
            <person name="Hoppner M.P."/>
            <person name="Ishida K."/>
            <person name="Kim E."/>
            <person name="Koreny L."/>
            <person name="Kroth P.G."/>
            <person name="Liu Y."/>
            <person name="Malik S.B."/>
            <person name="Maier U.G."/>
            <person name="McRose D."/>
            <person name="Mock T."/>
            <person name="Neilson J.A."/>
            <person name="Onodera N.T."/>
            <person name="Poole A.M."/>
            <person name="Pritham E.J."/>
            <person name="Richards T.A."/>
            <person name="Rocap G."/>
            <person name="Roy S.W."/>
            <person name="Sarai C."/>
            <person name="Schaack S."/>
            <person name="Shirato S."/>
            <person name="Slamovits C.H."/>
            <person name="Spencer D.F."/>
            <person name="Suzuki S."/>
            <person name="Worden A.Z."/>
            <person name="Zauner S."/>
            <person name="Barry K."/>
            <person name="Bell C."/>
            <person name="Bharti A.K."/>
            <person name="Crow J.A."/>
            <person name="Grimwood J."/>
            <person name="Kramer R."/>
            <person name="Lindquist E."/>
            <person name="Lucas S."/>
            <person name="Salamov A."/>
            <person name="McFadden G.I."/>
            <person name="Lane C.E."/>
            <person name="Keeling P.J."/>
            <person name="Gray M.W."/>
            <person name="Grigoriev I.V."/>
            <person name="Archibald J.M."/>
        </authorList>
    </citation>
    <scope>NUCLEOTIDE SEQUENCE</scope>
    <source>
        <strain evidence="9 11">CCMP2712</strain>
    </source>
</reference>
<evidence type="ECO:0000256" key="4">
    <source>
        <dbReference type="ARBA" id="ARBA00023015"/>
    </source>
</evidence>
<evidence type="ECO:0000256" key="2">
    <source>
        <dbReference type="ARBA" id="ARBA00008767"/>
    </source>
</evidence>
<protein>
    <recommendedName>
        <fullName evidence="3">Transcription initiation factor TFIID subunit 8</fullName>
    </recommendedName>
</protein>
<evidence type="ECO:0000313" key="10">
    <source>
        <dbReference type="EnsemblProtists" id="EKX31580"/>
    </source>
</evidence>
<keyword evidence="11" id="KW-1185">Reference proteome</keyword>
<dbReference type="PANTHER" id="PTHR46338:SF1">
    <property type="entry name" value="TRANSCRIPTION INITIATION FACTOR TFIID SUBUNIT 8"/>
    <property type="match status" value="1"/>
</dbReference>
<dbReference type="InterPro" id="IPR006565">
    <property type="entry name" value="BTP"/>
</dbReference>
<gene>
    <name evidence="9" type="ORF">GUITHDRAFT_122224</name>
</gene>
<reference evidence="10" key="3">
    <citation type="submission" date="2015-06" db="UniProtKB">
        <authorList>
            <consortium name="EnsemblProtists"/>
        </authorList>
    </citation>
    <scope>IDENTIFICATION</scope>
</reference>
<dbReference type="InterPro" id="IPR009072">
    <property type="entry name" value="Histone-fold"/>
</dbReference>
<keyword evidence="6" id="KW-0539">Nucleus</keyword>
<reference evidence="11" key="2">
    <citation type="submission" date="2012-11" db="EMBL/GenBank/DDBJ databases">
        <authorList>
            <person name="Kuo A."/>
            <person name="Curtis B.A."/>
            <person name="Tanifuji G."/>
            <person name="Burki F."/>
            <person name="Gruber A."/>
            <person name="Irimia M."/>
            <person name="Maruyama S."/>
            <person name="Arias M.C."/>
            <person name="Ball S.G."/>
            <person name="Gile G.H."/>
            <person name="Hirakawa Y."/>
            <person name="Hopkins J.F."/>
            <person name="Rensing S.A."/>
            <person name="Schmutz J."/>
            <person name="Symeonidi A."/>
            <person name="Elias M."/>
            <person name="Eveleigh R.J."/>
            <person name="Herman E.K."/>
            <person name="Klute M.J."/>
            <person name="Nakayama T."/>
            <person name="Obornik M."/>
            <person name="Reyes-Prieto A."/>
            <person name="Armbrust E.V."/>
            <person name="Aves S.J."/>
            <person name="Beiko R.G."/>
            <person name="Coutinho P."/>
            <person name="Dacks J.B."/>
            <person name="Durnford D.G."/>
            <person name="Fast N.M."/>
            <person name="Green B.R."/>
            <person name="Grisdale C."/>
            <person name="Hempe F."/>
            <person name="Henrissat B."/>
            <person name="Hoppner M.P."/>
            <person name="Ishida K.-I."/>
            <person name="Kim E."/>
            <person name="Koreny L."/>
            <person name="Kroth P.G."/>
            <person name="Liu Y."/>
            <person name="Malik S.-B."/>
            <person name="Maier U.G."/>
            <person name="McRose D."/>
            <person name="Mock T."/>
            <person name="Neilson J.A."/>
            <person name="Onodera N.T."/>
            <person name="Poole A.M."/>
            <person name="Pritham E.J."/>
            <person name="Richards T.A."/>
            <person name="Rocap G."/>
            <person name="Roy S.W."/>
            <person name="Sarai C."/>
            <person name="Schaack S."/>
            <person name="Shirato S."/>
            <person name="Slamovits C.H."/>
            <person name="Spencer D.F."/>
            <person name="Suzuki S."/>
            <person name="Worden A.Z."/>
            <person name="Zauner S."/>
            <person name="Barry K."/>
            <person name="Bell C."/>
            <person name="Bharti A.K."/>
            <person name="Crow J.A."/>
            <person name="Grimwood J."/>
            <person name="Kramer R."/>
            <person name="Lindquist E."/>
            <person name="Lucas S."/>
            <person name="Salamov A."/>
            <person name="McFadden G.I."/>
            <person name="Lane C.E."/>
            <person name="Keeling P.J."/>
            <person name="Gray M.W."/>
            <person name="Grigoriev I.V."/>
            <person name="Archibald J.M."/>
        </authorList>
    </citation>
    <scope>NUCLEOTIDE SEQUENCE</scope>
    <source>
        <strain evidence="11">CCMP2712</strain>
    </source>
</reference>
<feature type="domain" description="Bromodomain associated" evidence="8">
    <location>
        <begin position="2"/>
        <end position="78"/>
    </location>
</feature>
<evidence type="ECO:0000256" key="3">
    <source>
        <dbReference type="ARBA" id="ARBA00017307"/>
    </source>
</evidence>
<feature type="region of interest" description="Disordered" evidence="7">
    <location>
        <begin position="100"/>
        <end position="326"/>
    </location>
</feature>
<dbReference type="PANTHER" id="PTHR46338">
    <property type="entry name" value="TRANSCRIPTION INITIATION FACTOR TFIID SUBUNIT 8"/>
    <property type="match status" value="1"/>
</dbReference>
<dbReference type="PaxDb" id="55529-EKX31580"/>
<dbReference type="OrthoDB" id="436852at2759"/>
<evidence type="ECO:0000313" key="9">
    <source>
        <dbReference type="EMBL" id="EKX31580.1"/>
    </source>
</evidence>
<feature type="compositionally biased region" description="Pro residues" evidence="7">
    <location>
        <begin position="119"/>
        <end position="129"/>
    </location>
</feature>
<dbReference type="Pfam" id="PF07524">
    <property type="entry name" value="Bromo_TP"/>
    <property type="match status" value="1"/>
</dbReference>
<organism evidence="9">
    <name type="scientific">Guillardia theta (strain CCMP2712)</name>
    <name type="common">Cryptophyte</name>
    <dbReference type="NCBI Taxonomy" id="905079"/>
    <lineage>
        <taxon>Eukaryota</taxon>
        <taxon>Cryptophyceae</taxon>
        <taxon>Pyrenomonadales</taxon>
        <taxon>Geminigeraceae</taxon>
        <taxon>Guillardia</taxon>
    </lineage>
</organism>
<dbReference type="Gene3D" id="1.10.20.10">
    <property type="entry name" value="Histone, subunit A"/>
    <property type="match status" value="1"/>
</dbReference>
<dbReference type="OMA" id="EDKGWFL"/>
<dbReference type="RefSeq" id="XP_005818560.1">
    <property type="nucleotide sequence ID" value="XM_005818503.1"/>
</dbReference>
<dbReference type="EnsemblProtists" id="EKX31580">
    <property type="protein sequence ID" value="EKX31580"/>
    <property type="gene ID" value="GUITHDRAFT_122224"/>
</dbReference>
<comment type="subcellular location">
    <subcellularLocation>
        <location evidence="1">Nucleus</location>
    </subcellularLocation>
</comment>
<keyword evidence="5" id="KW-0804">Transcription</keyword>
<dbReference type="Proteomes" id="UP000011087">
    <property type="component" value="Unassembled WGS sequence"/>
</dbReference>
<dbReference type="CDD" id="cd08049">
    <property type="entry name" value="TAF8"/>
    <property type="match status" value="1"/>
</dbReference>
<accession>L1I6T3</accession>
<dbReference type="InterPro" id="IPR037818">
    <property type="entry name" value="TAF8"/>
</dbReference>
<dbReference type="EMBL" id="JH993259">
    <property type="protein sequence ID" value="EKX31580.1"/>
    <property type="molecule type" value="Genomic_DNA"/>
</dbReference>
<feature type="compositionally biased region" description="Basic and acidic residues" evidence="7">
    <location>
        <begin position="188"/>
        <end position="203"/>
    </location>
</feature>
<evidence type="ECO:0000259" key="8">
    <source>
        <dbReference type="SMART" id="SM00576"/>
    </source>
</evidence>
<evidence type="ECO:0000256" key="7">
    <source>
        <dbReference type="SAM" id="MobiDB-lite"/>
    </source>
</evidence>
<dbReference type="HOGENOM" id="CLU_853779_0_0_1"/>
<dbReference type="AlphaFoldDB" id="L1I6T3"/>
<dbReference type="KEGG" id="gtt:GUITHDRAFT_122224"/>
<evidence type="ECO:0000256" key="5">
    <source>
        <dbReference type="ARBA" id="ARBA00023163"/>
    </source>
</evidence>
<dbReference type="GeneID" id="17288306"/>
<keyword evidence="4" id="KW-0805">Transcription regulation</keyword>
<dbReference type="SMART" id="SM00576">
    <property type="entry name" value="BTP"/>
    <property type="match status" value="1"/>
</dbReference>
<dbReference type="InterPro" id="IPR019473">
    <property type="entry name" value="TFIID_su8_C"/>
</dbReference>
<sequence>MESYAAEACRTVAAQLSEAIGFQAVTQSALDTLTEILIKYIEEVGYQSHSLAELAGRTQDNLLDVRSALQDVGTTLPELYLFMQRNELRYAKAEVRFPVSRPPRPRERFGQEEAEELPPHVPSFLPPFPSKHTYLATSKPQGERGDAKTAKKQKHKRNRQLEEALQKLADAPKKKRKAQETFGEPEAEQQRDDEGIVTEKEVSEESVMQNPALQEAAKVNDVLADDDVRKSIEAEPNNQEAANKDAENTSTSHRQFSLSLPASDGTMREMEGGTRTGDERDKDKKRQKAARILATVHTEQEREATTGNVDAGRSPADIARTPEDLD</sequence>
<dbReference type="GO" id="GO:0046982">
    <property type="term" value="F:protein heterodimerization activity"/>
    <property type="evidence" value="ECO:0007669"/>
    <property type="project" value="InterPro"/>
</dbReference>
<name>L1I6T3_GUITC</name>
<proteinExistence type="inferred from homology"/>
<comment type="similarity">
    <text evidence="2">Belongs to the TAF8 family.</text>
</comment>
<dbReference type="GO" id="GO:0005669">
    <property type="term" value="C:transcription factor TFIID complex"/>
    <property type="evidence" value="ECO:0007669"/>
    <property type="project" value="InterPro"/>
</dbReference>
<feature type="compositionally biased region" description="Polar residues" evidence="7">
    <location>
        <begin position="248"/>
        <end position="260"/>
    </location>
</feature>
<evidence type="ECO:0000313" key="11">
    <source>
        <dbReference type="Proteomes" id="UP000011087"/>
    </source>
</evidence>
<dbReference type="STRING" id="905079.L1I6T3"/>